<feature type="compositionally biased region" description="Basic residues" evidence="3">
    <location>
        <begin position="57"/>
        <end position="67"/>
    </location>
</feature>
<keyword evidence="5" id="KW-1185">Reference proteome</keyword>
<gene>
    <name evidence="4" type="ORF">SVUK_LOCUS4180</name>
</gene>
<evidence type="ECO:0000313" key="5">
    <source>
        <dbReference type="Proteomes" id="UP000270094"/>
    </source>
</evidence>
<dbReference type="OrthoDB" id="296065at2759"/>
<evidence type="ECO:0000256" key="1">
    <source>
        <dbReference type="ARBA" id="ARBA00022603"/>
    </source>
</evidence>
<dbReference type="EMBL" id="UYYB01011363">
    <property type="protein sequence ID" value="VDM69182.1"/>
    <property type="molecule type" value="Genomic_DNA"/>
</dbReference>
<sequence>MRSKEESVRANFEQYGTEVRYLSGLLADASWHGIWARPLFNAIVTDRALPPYGIREKGRKIGKKPRKDHWTLPSSDHQTHFPEKAPYPLEKTFTDLCDLAASVLLVGAKLSFWFPVILESYSEACLPFHPCLELLANCEQRLSLKTSRRLLVYRKLREPTHERAYYPANHYENGTFRDVTFAQKRFS</sequence>
<dbReference type="GO" id="GO:0032259">
    <property type="term" value="P:methylation"/>
    <property type="evidence" value="ECO:0007669"/>
    <property type="project" value="UniProtKB-KW"/>
</dbReference>
<protein>
    <submittedName>
        <fullName evidence="4">Uncharacterized protein</fullName>
    </submittedName>
</protein>
<evidence type="ECO:0000256" key="3">
    <source>
        <dbReference type="SAM" id="MobiDB-lite"/>
    </source>
</evidence>
<dbReference type="GO" id="GO:0005737">
    <property type="term" value="C:cytoplasm"/>
    <property type="evidence" value="ECO:0007669"/>
    <property type="project" value="TreeGrafter"/>
</dbReference>
<organism evidence="4 5">
    <name type="scientific">Strongylus vulgaris</name>
    <name type="common">Blood worm</name>
    <dbReference type="NCBI Taxonomy" id="40348"/>
    <lineage>
        <taxon>Eukaryota</taxon>
        <taxon>Metazoa</taxon>
        <taxon>Ecdysozoa</taxon>
        <taxon>Nematoda</taxon>
        <taxon>Chromadorea</taxon>
        <taxon>Rhabditida</taxon>
        <taxon>Rhabditina</taxon>
        <taxon>Rhabditomorpha</taxon>
        <taxon>Strongyloidea</taxon>
        <taxon>Strongylidae</taxon>
        <taxon>Strongylus</taxon>
    </lineage>
</organism>
<keyword evidence="2" id="KW-0808">Transferase</keyword>
<name>A0A3P7KP35_STRVU</name>
<evidence type="ECO:0000313" key="4">
    <source>
        <dbReference type="EMBL" id="VDM69182.1"/>
    </source>
</evidence>
<proteinExistence type="predicted"/>
<accession>A0A3P7KP35</accession>
<reference evidence="4 5" key="1">
    <citation type="submission" date="2018-11" db="EMBL/GenBank/DDBJ databases">
        <authorList>
            <consortium name="Pathogen Informatics"/>
        </authorList>
    </citation>
    <scope>NUCLEOTIDE SEQUENCE [LARGE SCALE GENOMIC DNA]</scope>
</reference>
<dbReference type="Proteomes" id="UP000270094">
    <property type="component" value="Unassembled WGS sequence"/>
</dbReference>
<dbReference type="AlphaFoldDB" id="A0A3P7KP35"/>
<dbReference type="PANTHER" id="PTHR13370:SF3">
    <property type="entry name" value="TRNA (GUANINE(10)-N2)-METHYLTRANSFERASE HOMOLOG"/>
    <property type="match status" value="1"/>
</dbReference>
<dbReference type="GO" id="GO:0008168">
    <property type="term" value="F:methyltransferase activity"/>
    <property type="evidence" value="ECO:0007669"/>
    <property type="project" value="UniProtKB-KW"/>
</dbReference>
<dbReference type="PANTHER" id="PTHR13370">
    <property type="entry name" value="RNA METHYLASE-RELATED"/>
    <property type="match status" value="1"/>
</dbReference>
<feature type="region of interest" description="Disordered" evidence="3">
    <location>
        <begin position="57"/>
        <end position="82"/>
    </location>
</feature>
<evidence type="ECO:0000256" key="2">
    <source>
        <dbReference type="ARBA" id="ARBA00022679"/>
    </source>
</evidence>
<keyword evidence="1" id="KW-0489">Methyltransferase</keyword>